<dbReference type="InterPro" id="IPR015931">
    <property type="entry name" value="Acnase/IPM_dHydase_lsu_aba_1/3"/>
</dbReference>
<accession>A0A3Q0IJ19</accession>
<protein>
    <submittedName>
        <fullName evidence="5">Unc-112-related protein</fullName>
    </submittedName>
</protein>
<dbReference type="SUPFAM" id="SSF53732">
    <property type="entry name" value="Aconitase iron-sulfur domain"/>
    <property type="match status" value="2"/>
</dbReference>
<evidence type="ECO:0000256" key="1">
    <source>
        <dbReference type="ARBA" id="ARBA00023004"/>
    </source>
</evidence>
<dbReference type="Proteomes" id="UP000079169">
    <property type="component" value="Unplaced"/>
</dbReference>
<dbReference type="InterPro" id="IPR037843">
    <property type="entry name" value="Kindlin/fermitin"/>
</dbReference>
<dbReference type="GO" id="GO:0030055">
    <property type="term" value="C:cell-substrate junction"/>
    <property type="evidence" value="ECO:0007669"/>
    <property type="project" value="TreeGrafter"/>
</dbReference>
<sequence length="616" mass="69606">MMADGVLVGDGTWMLKVYVTDLQIERSLRVKGDLHIGGVMLRLVEDLDIAMDWSDHALWWPNRNSWLTRTRSTLDQYGVQADSLLHFTPMHKTLRVQLPDLRYLDCRVDFSIKTFNAVLHLCKELGIRHPEELSFAKPLEPHHLKHNLKDLLAKKSYRDHTGSIPADTNTFIANGSPAGSTGSLDKSYPPFICAPITPMKHSASTPISSPLNNNNGTWHKKSYSEMNGSYSPVSWNGNVSTLEMLNGSLDSSLACSPSSPCKEARAKLVKPKSLVEKARLNVAFPMSKFDKDHLPYGKLEKTLQVIRKRLNRPLTLSEKILYSHIDDPEKQDIERGVSYLRLRPDRVAMQDATAQMAMLQFISSGLPRVAKILYSHIDDPEKQDIERGVSYLRLRPDRVAMQDATAQMAMLQFISSGLPRVAVPSTNHKTTSIHEGTMQKPAPTPAISPASLDICAEDYVSSRYIKKLRSKLSQRILEAHANVKDLGLTEAKLSYIRAWQSLPDYGLTLFVIKPMGHKKEELLGVTPSRLMRMELSSGDHVRTWRYDTVKAWNVNWEIKHMMLQLTDGNFIFECQSADCKVVHEFIGGYIFLSMRSKDANQTLNEDLFHKLTGGWV</sequence>
<dbReference type="PANTHER" id="PTHR16160">
    <property type="entry name" value="FERMITIN 2-RELATED"/>
    <property type="match status" value="1"/>
</dbReference>
<dbReference type="InterPro" id="IPR040790">
    <property type="entry name" value="Kindlin_2_N"/>
</dbReference>
<keyword evidence="1" id="KW-0408">Iron</keyword>
<organism evidence="4 5">
    <name type="scientific">Diaphorina citri</name>
    <name type="common">Asian citrus psyllid</name>
    <dbReference type="NCBI Taxonomy" id="121845"/>
    <lineage>
        <taxon>Eukaryota</taxon>
        <taxon>Metazoa</taxon>
        <taxon>Ecdysozoa</taxon>
        <taxon>Arthropoda</taxon>
        <taxon>Hexapoda</taxon>
        <taxon>Insecta</taxon>
        <taxon>Pterygota</taxon>
        <taxon>Neoptera</taxon>
        <taxon>Paraneoptera</taxon>
        <taxon>Hemiptera</taxon>
        <taxon>Sternorrhyncha</taxon>
        <taxon>Psylloidea</taxon>
        <taxon>Psyllidae</taxon>
        <taxon>Diaphorininae</taxon>
        <taxon>Diaphorina</taxon>
    </lineage>
</organism>
<evidence type="ECO:0000313" key="5">
    <source>
        <dbReference type="RefSeq" id="XP_026676236.1"/>
    </source>
</evidence>
<dbReference type="InterPro" id="IPR019748">
    <property type="entry name" value="FERM_central"/>
</dbReference>
<dbReference type="RefSeq" id="XP_026676236.1">
    <property type="nucleotide sequence ID" value="XM_026820435.1"/>
</dbReference>
<dbReference type="GeneID" id="103505036"/>
<dbReference type="STRING" id="121845.A0A3Q0IJ19"/>
<dbReference type="AlphaFoldDB" id="A0A3Q0IJ19"/>
<dbReference type="Gene3D" id="3.10.20.90">
    <property type="entry name" value="Phosphatidylinositol 3-kinase Catalytic Subunit, Chain A, domain 1"/>
    <property type="match status" value="2"/>
</dbReference>
<evidence type="ECO:0000259" key="3">
    <source>
        <dbReference type="Pfam" id="PF18124"/>
    </source>
</evidence>
<feature type="domain" description="Kindlin-2 N-terminal" evidence="3">
    <location>
        <begin position="8"/>
        <end position="92"/>
    </location>
</feature>
<dbReference type="Gene3D" id="3.30.499.10">
    <property type="entry name" value="Aconitase, domain 3"/>
    <property type="match status" value="2"/>
</dbReference>
<dbReference type="GO" id="GO:0007160">
    <property type="term" value="P:cell-matrix adhesion"/>
    <property type="evidence" value="ECO:0007669"/>
    <property type="project" value="TreeGrafter"/>
</dbReference>
<keyword evidence="4" id="KW-1185">Reference proteome</keyword>
<proteinExistence type="predicted"/>
<dbReference type="Pfam" id="PF18124">
    <property type="entry name" value="Kindlin_2_N"/>
    <property type="match status" value="1"/>
</dbReference>
<evidence type="ECO:0000313" key="4">
    <source>
        <dbReference type="Proteomes" id="UP000079169"/>
    </source>
</evidence>
<name>A0A3Q0IJ19_DIACI</name>
<gene>
    <name evidence="5" type="primary">LOC103505036</name>
</gene>
<dbReference type="PaxDb" id="121845-A0A3Q0IJ19"/>
<dbReference type="KEGG" id="dci:103505036"/>
<evidence type="ECO:0000259" key="2">
    <source>
        <dbReference type="Pfam" id="PF00373"/>
    </source>
</evidence>
<dbReference type="GO" id="GO:0007229">
    <property type="term" value="P:integrin-mediated signaling pathway"/>
    <property type="evidence" value="ECO:0007669"/>
    <property type="project" value="InterPro"/>
</dbReference>
<reference evidence="5" key="1">
    <citation type="submission" date="2025-08" db="UniProtKB">
        <authorList>
            <consortium name="RefSeq"/>
        </authorList>
    </citation>
    <scope>IDENTIFICATION</scope>
</reference>
<dbReference type="PANTHER" id="PTHR16160:SF13">
    <property type="entry name" value="FERMITIN 2-RELATED"/>
    <property type="match status" value="1"/>
</dbReference>
<dbReference type="SUPFAM" id="SSF50729">
    <property type="entry name" value="PH domain-like"/>
    <property type="match status" value="1"/>
</dbReference>
<dbReference type="GO" id="GO:0005178">
    <property type="term" value="F:integrin binding"/>
    <property type="evidence" value="ECO:0007669"/>
    <property type="project" value="TreeGrafter"/>
</dbReference>
<feature type="domain" description="FERM central" evidence="2">
    <location>
        <begin position="457"/>
        <end position="510"/>
    </location>
</feature>
<dbReference type="InterPro" id="IPR036008">
    <property type="entry name" value="Aconitase_4Fe-4S_dom"/>
</dbReference>
<dbReference type="CDD" id="cd17095">
    <property type="entry name" value="FERM_F0_kindlins"/>
    <property type="match status" value="1"/>
</dbReference>
<dbReference type="Pfam" id="PF00373">
    <property type="entry name" value="FERM_M"/>
    <property type="match status" value="1"/>
</dbReference>
<dbReference type="Gene3D" id="2.30.29.30">
    <property type="entry name" value="Pleckstrin-homology domain (PH domain)/Phosphotyrosine-binding domain (PTB)"/>
    <property type="match status" value="1"/>
</dbReference>
<dbReference type="InterPro" id="IPR011993">
    <property type="entry name" value="PH-like_dom_sf"/>
</dbReference>